<evidence type="ECO:0000256" key="4">
    <source>
        <dbReference type="ARBA" id="ARBA00022679"/>
    </source>
</evidence>
<accession>A0A212TDG1</accession>
<evidence type="ECO:0000256" key="8">
    <source>
        <dbReference type="SAM" id="Phobius"/>
    </source>
</evidence>
<comment type="subcellular location">
    <subcellularLocation>
        <location evidence="1">Cell membrane</location>
        <topology evidence="1">Multi-pass membrane protein</topology>
    </subcellularLocation>
</comment>
<dbReference type="Proteomes" id="UP000198131">
    <property type="component" value="Unassembled WGS sequence"/>
</dbReference>
<keyword evidence="7 8" id="KW-0472">Membrane</keyword>
<feature type="domain" description="Glycosyltransferase RgtA/B/C/D-like" evidence="9">
    <location>
        <begin position="68"/>
        <end position="228"/>
    </location>
</feature>
<feature type="transmembrane region" description="Helical" evidence="8">
    <location>
        <begin position="88"/>
        <end position="109"/>
    </location>
</feature>
<evidence type="ECO:0000256" key="7">
    <source>
        <dbReference type="ARBA" id="ARBA00023136"/>
    </source>
</evidence>
<name>A0A212TDG1_9BACT</name>
<feature type="transmembrane region" description="Helical" evidence="8">
    <location>
        <begin position="115"/>
        <end position="133"/>
    </location>
</feature>
<keyword evidence="6 8" id="KW-1133">Transmembrane helix</keyword>
<keyword evidence="4 10" id="KW-0808">Transferase</keyword>
<dbReference type="EMBL" id="FYEW01000001">
    <property type="protein sequence ID" value="SNC64059.1"/>
    <property type="molecule type" value="Genomic_DNA"/>
</dbReference>
<evidence type="ECO:0000256" key="1">
    <source>
        <dbReference type="ARBA" id="ARBA00004651"/>
    </source>
</evidence>
<sequence>MFRSRNLQKWWWLALIPTAWFSLFWRLGALPLQSWDESLLAVSAAEMLRNHQWFLTYFGGAPDLWNTKPPLLIWLQALSLHTFGYSEWALRLPTALAATALVVVVASFARRWLGGPLAGLLAGLALLSSKGFVAHHVARTGDYETLLLLFTTSQVLAVFAWLQTRQRRYLLLAGGAIGLAILTKGVAGLFLVPGLALEVLRRRKLPGLLREPATWVAVLLAVGPPLVWYTLREQMLPGYLAAVWQNELGGRLLENLEQQSGPWYTYLLHFVTQQFLLWTPWVVACIWAIARRPIQRPAHRFLAVVAWSGGVFLGLISVSATKHTWYDAPLYPLLALLLGAGLPMLARQTAVRVSWRNALVLEASVLMLAVVPSLAAVYIRLNKTHKHRHDEPMLAYGRYLQHPGATPARSYTLLHTTADRGSSGYNAPLEFHALARRAQFSDTVNVVFKATTLPPGQVVLLCGAAARNALIQRYATRLLYQADSCATYQIQRRLE</sequence>
<feature type="transmembrane region" description="Helical" evidence="8">
    <location>
        <begin position="301"/>
        <end position="318"/>
    </location>
</feature>
<dbReference type="InterPro" id="IPR038731">
    <property type="entry name" value="RgtA/B/C-like"/>
</dbReference>
<evidence type="ECO:0000256" key="2">
    <source>
        <dbReference type="ARBA" id="ARBA00022475"/>
    </source>
</evidence>
<feature type="transmembrane region" description="Helical" evidence="8">
    <location>
        <begin position="263"/>
        <end position="289"/>
    </location>
</feature>
<evidence type="ECO:0000259" key="9">
    <source>
        <dbReference type="Pfam" id="PF13231"/>
    </source>
</evidence>
<dbReference type="GO" id="GO:0005886">
    <property type="term" value="C:plasma membrane"/>
    <property type="evidence" value="ECO:0007669"/>
    <property type="project" value="UniProtKB-SubCell"/>
</dbReference>
<dbReference type="Pfam" id="PF13231">
    <property type="entry name" value="PMT_2"/>
    <property type="match status" value="1"/>
</dbReference>
<evidence type="ECO:0000256" key="5">
    <source>
        <dbReference type="ARBA" id="ARBA00022692"/>
    </source>
</evidence>
<evidence type="ECO:0000256" key="3">
    <source>
        <dbReference type="ARBA" id="ARBA00022676"/>
    </source>
</evidence>
<organism evidence="10 11">
    <name type="scientific">Hymenobacter gelipurpurascens</name>
    <dbReference type="NCBI Taxonomy" id="89968"/>
    <lineage>
        <taxon>Bacteria</taxon>
        <taxon>Pseudomonadati</taxon>
        <taxon>Bacteroidota</taxon>
        <taxon>Cytophagia</taxon>
        <taxon>Cytophagales</taxon>
        <taxon>Hymenobacteraceae</taxon>
        <taxon>Hymenobacter</taxon>
    </lineage>
</organism>
<feature type="transmembrane region" description="Helical" evidence="8">
    <location>
        <begin position="358"/>
        <end position="379"/>
    </location>
</feature>
<gene>
    <name evidence="10" type="ORF">SAMN06265337_1004</name>
</gene>
<feature type="transmembrane region" description="Helical" evidence="8">
    <location>
        <begin position="169"/>
        <end position="192"/>
    </location>
</feature>
<evidence type="ECO:0000256" key="6">
    <source>
        <dbReference type="ARBA" id="ARBA00022989"/>
    </source>
</evidence>
<dbReference type="AlphaFoldDB" id="A0A212TDG1"/>
<dbReference type="PANTHER" id="PTHR33908">
    <property type="entry name" value="MANNOSYLTRANSFERASE YKCB-RELATED"/>
    <property type="match status" value="1"/>
</dbReference>
<feature type="transmembrane region" description="Helical" evidence="8">
    <location>
        <begin position="145"/>
        <end position="163"/>
    </location>
</feature>
<protein>
    <submittedName>
        <fullName evidence="10">Dolichyl-phosphate-mannose-protein mannosyltransferase</fullName>
    </submittedName>
</protein>
<dbReference type="GO" id="GO:0016763">
    <property type="term" value="F:pentosyltransferase activity"/>
    <property type="evidence" value="ECO:0007669"/>
    <property type="project" value="TreeGrafter"/>
</dbReference>
<keyword evidence="11" id="KW-1185">Reference proteome</keyword>
<keyword evidence="5 8" id="KW-0812">Transmembrane</keyword>
<keyword evidence="2" id="KW-1003">Cell membrane</keyword>
<keyword evidence="3 10" id="KW-0328">Glycosyltransferase</keyword>
<dbReference type="GO" id="GO:0010041">
    <property type="term" value="P:response to iron(III) ion"/>
    <property type="evidence" value="ECO:0007669"/>
    <property type="project" value="TreeGrafter"/>
</dbReference>
<reference evidence="11" key="1">
    <citation type="submission" date="2017-06" db="EMBL/GenBank/DDBJ databases">
        <authorList>
            <person name="Varghese N."/>
            <person name="Submissions S."/>
        </authorList>
    </citation>
    <scope>NUCLEOTIDE SEQUENCE [LARGE SCALE GENOMIC DNA]</scope>
    <source>
        <strain evidence="11">DSM 11116</strain>
    </source>
</reference>
<evidence type="ECO:0000313" key="10">
    <source>
        <dbReference type="EMBL" id="SNC64059.1"/>
    </source>
</evidence>
<dbReference type="PANTHER" id="PTHR33908:SF3">
    <property type="entry name" value="UNDECAPRENYL PHOSPHATE-ALPHA-4-AMINO-4-DEOXY-L-ARABINOSE ARABINOSYL TRANSFERASE"/>
    <property type="match status" value="1"/>
</dbReference>
<proteinExistence type="predicted"/>
<evidence type="ECO:0000313" key="11">
    <source>
        <dbReference type="Proteomes" id="UP000198131"/>
    </source>
</evidence>
<dbReference type="GO" id="GO:0009103">
    <property type="term" value="P:lipopolysaccharide biosynthetic process"/>
    <property type="evidence" value="ECO:0007669"/>
    <property type="project" value="UniProtKB-ARBA"/>
</dbReference>
<feature type="transmembrane region" description="Helical" evidence="8">
    <location>
        <begin position="330"/>
        <end position="346"/>
    </location>
</feature>
<dbReference type="InterPro" id="IPR050297">
    <property type="entry name" value="LipidA_mod_glycosyltrf_83"/>
</dbReference>